<dbReference type="SUPFAM" id="SSF56726">
    <property type="entry name" value="DNA topoisomerase IV, alpha subunit"/>
    <property type="match status" value="1"/>
</dbReference>
<dbReference type="STRING" id="177199.A0A420Y2C3"/>
<dbReference type="EMBL" id="QVQW01000066">
    <property type="protein sequence ID" value="RKU41900.1"/>
    <property type="molecule type" value="Genomic_DNA"/>
</dbReference>
<feature type="compositionally biased region" description="Basic and acidic residues" evidence="1">
    <location>
        <begin position="119"/>
        <end position="135"/>
    </location>
</feature>
<dbReference type="GO" id="GO:0003918">
    <property type="term" value="F:DNA topoisomerase type II (double strand cut, ATP-hydrolyzing) activity"/>
    <property type="evidence" value="ECO:0007669"/>
    <property type="project" value="InterPro"/>
</dbReference>
<accession>A0A420Y2C3</accession>
<feature type="compositionally biased region" description="Polar residues" evidence="1">
    <location>
        <begin position="159"/>
        <end position="177"/>
    </location>
</feature>
<dbReference type="Pfam" id="PF21180">
    <property type="entry name" value="TOP6A-Spo11_Toprim"/>
    <property type="match status" value="1"/>
</dbReference>
<dbReference type="OrthoDB" id="5377392at2759"/>
<dbReference type="GO" id="GO:0000228">
    <property type="term" value="C:nuclear chromosome"/>
    <property type="evidence" value="ECO:0007669"/>
    <property type="project" value="TreeGrafter"/>
</dbReference>
<proteinExistence type="predicted"/>
<dbReference type="GO" id="GO:0007131">
    <property type="term" value="P:reciprocal meiotic recombination"/>
    <property type="evidence" value="ECO:0007669"/>
    <property type="project" value="TreeGrafter"/>
</dbReference>
<keyword evidence="4" id="KW-1185">Reference proteome</keyword>
<dbReference type="PANTHER" id="PTHR10848:SF0">
    <property type="entry name" value="MEIOTIC RECOMBINATION PROTEIN SPO11"/>
    <property type="match status" value="1"/>
</dbReference>
<dbReference type="InterPro" id="IPR036078">
    <property type="entry name" value="Spo11/TopoVI_A_sf"/>
</dbReference>
<dbReference type="Proteomes" id="UP000275385">
    <property type="component" value="Unassembled WGS sequence"/>
</dbReference>
<dbReference type="InterPro" id="IPR002815">
    <property type="entry name" value="Spo11/TopoVI_A"/>
</dbReference>
<organism evidence="3 4">
    <name type="scientific">Coniochaeta pulveracea</name>
    <dbReference type="NCBI Taxonomy" id="177199"/>
    <lineage>
        <taxon>Eukaryota</taxon>
        <taxon>Fungi</taxon>
        <taxon>Dikarya</taxon>
        <taxon>Ascomycota</taxon>
        <taxon>Pezizomycotina</taxon>
        <taxon>Sordariomycetes</taxon>
        <taxon>Sordariomycetidae</taxon>
        <taxon>Coniochaetales</taxon>
        <taxon>Coniochaetaceae</taxon>
        <taxon>Coniochaeta</taxon>
    </lineage>
</organism>
<dbReference type="CDD" id="cd00223">
    <property type="entry name" value="TOPRIM_TopoIIB_SPO"/>
    <property type="match status" value="1"/>
</dbReference>
<dbReference type="PANTHER" id="PTHR10848">
    <property type="entry name" value="MEIOTIC RECOMBINATION PROTEIN SPO11"/>
    <property type="match status" value="1"/>
</dbReference>
<name>A0A420Y2C3_9PEZI</name>
<feature type="domain" description="Topoisomerase 6 subunit A/Spo11 TOPRIM" evidence="2">
    <location>
        <begin position="12"/>
        <end position="119"/>
    </location>
</feature>
<evidence type="ECO:0000256" key="1">
    <source>
        <dbReference type="SAM" id="MobiDB-lite"/>
    </source>
</evidence>
<evidence type="ECO:0000313" key="4">
    <source>
        <dbReference type="Proteomes" id="UP000275385"/>
    </source>
</evidence>
<evidence type="ECO:0000259" key="2">
    <source>
        <dbReference type="Pfam" id="PF21180"/>
    </source>
</evidence>
<protein>
    <recommendedName>
        <fullName evidence="2">Topoisomerase 6 subunit A/Spo11 TOPRIM domain-containing protein</fullName>
    </recommendedName>
</protein>
<sequence length="254" mass="28321">MVQAIDFGRTRWVLVIEKEATFRTLAAAGYHRTSLAGYGLMLTGKGFPDLATRSFLHMVHSSRPQLPIYALVDYDPDGISIMRTYRTGGRSLGHEENIDTSQLQWLGIRSRHLPSSHQTLEEPRQSQRSGDREIVQLDSTPSRHSSITRYISDGLLSQAQGSQDRISPDSTSSQTLSGIEPCPEESLMPLTIRDRKVAVSLLSRIHDNEGGIDSDDLEETQELQIMLMLNLKAEIQAVDNLGDMSDWLDSKLVG</sequence>
<dbReference type="PRINTS" id="PR01550">
    <property type="entry name" value="TOP6AFAMILY"/>
</dbReference>
<dbReference type="GO" id="GO:0000706">
    <property type="term" value="P:meiotic DNA double-strand break processing"/>
    <property type="evidence" value="ECO:0007669"/>
    <property type="project" value="TreeGrafter"/>
</dbReference>
<comment type="caution">
    <text evidence="3">The sequence shown here is derived from an EMBL/GenBank/DDBJ whole genome shotgun (WGS) entry which is preliminary data.</text>
</comment>
<gene>
    <name evidence="3" type="ORF">DL546_004873</name>
</gene>
<dbReference type="GO" id="GO:0003677">
    <property type="term" value="F:DNA binding"/>
    <property type="evidence" value="ECO:0007669"/>
    <property type="project" value="InterPro"/>
</dbReference>
<feature type="region of interest" description="Disordered" evidence="1">
    <location>
        <begin position="159"/>
        <end position="183"/>
    </location>
</feature>
<dbReference type="InterPro" id="IPR034136">
    <property type="entry name" value="TOPRIM_Topo6A/Spo11"/>
</dbReference>
<dbReference type="AlphaFoldDB" id="A0A420Y2C3"/>
<feature type="region of interest" description="Disordered" evidence="1">
    <location>
        <begin position="114"/>
        <end position="145"/>
    </location>
</feature>
<dbReference type="Gene3D" id="3.40.1360.10">
    <property type="match status" value="1"/>
</dbReference>
<reference evidence="3 4" key="1">
    <citation type="submission" date="2018-08" db="EMBL/GenBank/DDBJ databases">
        <title>Draft genome of the lignicolous fungus Coniochaeta pulveracea.</title>
        <authorList>
            <person name="Borstlap C.J."/>
            <person name="De Witt R.N."/>
            <person name="Botha A."/>
            <person name="Volschenk H."/>
        </authorList>
    </citation>
    <scope>NUCLEOTIDE SEQUENCE [LARGE SCALE GENOMIC DNA]</scope>
    <source>
        <strain evidence="3 4">CAB683</strain>
    </source>
</reference>
<dbReference type="GO" id="GO:0042138">
    <property type="term" value="P:meiotic DNA double-strand break formation"/>
    <property type="evidence" value="ECO:0007669"/>
    <property type="project" value="TreeGrafter"/>
</dbReference>
<evidence type="ECO:0000313" key="3">
    <source>
        <dbReference type="EMBL" id="RKU41900.1"/>
    </source>
</evidence>